<reference evidence="2 3" key="1">
    <citation type="journal article" date="2018" name="Sci. Rep.">
        <title>Genomic signatures of local adaptation to the degree of environmental predictability in rotifers.</title>
        <authorList>
            <person name="Franch-Gras L."/>
            <person name="Hahn C."/>
            <person name="Garcia-Roger E.M."/>
            <person name="Carmona M.J."/>
            <person name="Serra M."/>
            <person name="Gomez A."/>
        </authorList>
    </citation>
    <scope>NUCLEOTIDE SEQUENCE [LARGE SCALE GENOMIC DNA]</scope>
    <source>
        <strain evidence="2">HYR1</strain>
    </source>
</reference>
<dbReference type="AlphaFoldDB" id="A0A3M7S5P8"/>
<gene>
    <name evidence="2" type="ORF">BpHYR1_007844</name>
</gene>
<evidence type="ECO:0000256" key="1">
    <source>
        <dbReference type="SAM" id="MobiDB-lite"/>
    </source>
</evidence>
<feature type="region of interest" description="Disordered" evidence="1">
    <location>
        <begin position="1"/>
        <end position="28"/>
    </location>
</feature>
<evidence type="ECO:0000313" key="3">
    <source>
        <dbReference type="Proteomes" id="UP000276133"/>
    </source>
</evidence>
<keyword evidence="3" id="KW-1185">Reference proteome</keyword>
<accession>A0A3M7S5P8</accession>
<name>A0A3M7S5P8_BRAPC</name>
<sequence>MPSLIKKCRPNSFSDLPKNGPSKAPNPRNKLIIPFAFLKLSAPATSTMYLVGKQLMPAIGTAKKIPKAI</sequence>
<evidence type="ECO:0000313" key="2">
    <source>
        <dbReference type="EMBL" id="RNA30967.1"/>
    </source>
</evidence>
<comment type="caution">
    <text evidence="2">The sequence shown here is derived from an EMBL/GenBank/DDBJ whole genome shotgun (WGS) entry which is preliminary data.</text>
</comment>
<organism evidence="2 3">
    <name type="scientific">Brachionus plicatilis</name>
    <name type="common">Marine rotifer</name>
    <name type="synonym">Brachionus muelleri</name>
    <dbReference type="NCBI Taxonomy" id="10195"/>
    <lineage>
        <taxon>Eukaryota</taxon>
        <taxon>Metazoa</taxon>
        <taxon>Spiralia</taxon>
        <taxon>Gnathifera</taxon>
        <taxon>Rotifera</taxon>
        <taxon>Eurotatoria</taxon>
        <taxon>Monogononta</taxon>
        <taxon>Pseudotrocha</taxon>
        <taxon>Ploima</taxon>
        <taxon>Brachionidae</taxon>
        <taxon>Brachionus</taxon>
    </lineage>
</organism>
<protein>
    <submittedName>
        <fullName evidence="2">Uncharacterized protein</fullName>
    </submittedName>
</protein>
<proteinExistence type="predicted"/>
<dbReference type="Proteomes" id="UP000276133">
    <property type="component" value="Unassembled WGS sequence"/>
</dbReference>
<dbReference type="EMBL" id="REGN01002009">
    <property type="protein sequence ID" value="RNA30967.1"/>
    <property type="molecule type" value="Genomic_DNA"/>
</dbReference>